<accession>A0ABR9FRT8</accession>
<evidence type="ECO:0000313" key="11">
    <source>
        <dbReference type="Proteomes" id="UP000707245"/>
    </source>
</evidence>
<dbReference type="InterPro" id="IPR015943">
    <property type="entry name" value="WD40/YVTN_repeat-like_dom_sf"/>
</dbReference>
<dbReference type="Pfam" id="PF07494">
    <property type="entry name" value="Reg_prop"/>
    <property type="match status" value="5"/>
</dbReference>
<dbReference type="InterPro" id="IPR018060">
    <property type="entry name" value="HTH_AraC"/>
</dbReference>
<dbReference type="PANTHER" id="PTHR43547">
    <property type="entry name" value="TWO-COMPONENT HISTIDINE KINASE"/>
    <property type="match status" value="1"/>
</dbReference>
<evidence type="ECO:0000256" key="2">
    <source>
        <dbReference type="ARBA" id="ARBA00012438"/>
    </source>
</evidence>
<evidence type="ECO:0000313" key="10">
    <source>
        <dbReference type="EMBL" id="MBE0459545.1"/>
    </source>
</evidence>
<feature type="domain" description="Histidine kinase" evidence="8">
    <location>
        <begin position="847"/>
        <end position="1060"/>
    </location>
</feature>
<dbReference type="Gene3D" id="3.40.50.2300">
    <property type="match status" value="1"/>
</dbReference>
<keyword evidence="5" id="KW-0804">Transcription</keyword>
<dbReference type="SUPFAM" id="SSF63829">
    <property type="entry name" value="Calcium-dependent phosphotriesterase"/>
    <property type="match status" value="3"/>
</dbReference>
<proteinExistence type="predicted"/>
<keyword evidence="4" id="KW-0805">Transcription regulation</keyword>
<dbReference type="SUPFAM" id="SSF47384">
    <property type="entry name" value="Homodimeric domain of signal transducing histidine kinase"/>
    <property type="match status" value="1"/>
</dbReference>
<feature type="modified residue" description="4-aspartylphosphate" evidence="6">
    <location>
        <position position="1131"/>
    </location>
</feature>
<dbReference type="PROSITE" id="PS50109">
    <property type="entry name" value="HIS_KIN"/>
    <property type="match status" value="1"/>
</dbReference>
<dbReference type="SMART" id="SM00448">
    <property type="entry name" value="REC"/>
    <property type="match status" value="1"/>
</dbReference>
<dbReference type="Pfam" id="PF02518">
    <property type="entry name" value="HATPase_c"/>
    <property type="match status" value="1"/>
</dbReference>
<dbReference type="PANTHER" id="PTHR43547:SF2">
    <property type="entry name" value="HYBRID SIGNAL TRANSDUCTION HISTIDINE KINASE C"/>
    <property type="match status" value="1"/>
</dbReference>
<evidence type="ECO:0000259" key="9">
    <source>
        <dbReference type="PROSITE" id="PS50110"/>
    </source>
</evidence>
<dbReference type="Gene3D" id="1.10.10.60">
    <property type="entry name" value="Homeodomain-like"/>
    <property type="match status" value="2"/>
</dbReference>
<dbReference type="SUPFAM" id="SSF52172">
    <property type="entry name" value="CheY-like"/>
    <property type="match status" value="1"/>
</dbReference>
<dbReference type="Pfam" id="PF00072">
    <property type="entry name" value="Response_reg"/>
    <property type="match status" value="1"/>
</dbReference>
<dbReference type="PROSITE" id="PS01124">
    <property type="entry name" value="HTH_ARAC_FAMILY_2"/>
    <property type="match status" value="1"/>
</dbReference>
<dbReference type="InterPro" id="IPR004358">
    <property type="entry name" value="Sig_transdc_His_kin-like_C"/>
</dbReference>
<dbReference type="Gene3D" id="2.60.40.10">
    <property type="entry name" value="Immunoglobulins"/>
    <property type="match status" value="1"/>
</dbReference>
<dbReference type="InterPro" id="IPR011123">
    <property type="entry name" value="Y_Y_Y"/>
</dbReference>
<keyword evidence="11" id="KW-1185">Reference proteome</keyword>
<comment type="caution">
    <text evidence="10">The sequence shown here is derived from an EMBL/GenBank/DDBJ whole genome shotgun (WGS) entry which is preliminary data.</text>
</comment>
<dbReference type="EMBL" id="RRZA01000088">
    <property type="protein sequence ID" value="MBE0459545.1"/>
    <property type="molecule type" value="Genomic_DNA"/>
</dbReference>
<dbReference type="CDD" id="cd00082">
    <property type="entry name" value="HisKA"/>
    <property type="match status" value="1"/>
</dbReference>
<dbReference type="SUPFAM" id="SSF46689">
    <property type="entry name" value="Homeodomain-like"/>
    <property type="match status" value="1"/>
</dbReference>
<sequence length="1344" mass="151192">MIVSIQGILLCARKPVRTIKTTIYTTIIGFLWLFHNSTLALSLHLDTFSNEQGLTQNSVTCSITDRQGFHWFATQGGLNRFDGYEFKRFKSQSSQPSLSSNWLTDCVTTDNNLLWFSTATQGLNALNTENGTFTHFNRNSPLAIKDNRIWSMLADQHNNLWLGHEDGHLTRLNVAKHEAAYFTYSPNTQGSIIFQDMVIDAKQNLWLASNDGLIKFDTKTAKFSHFSASKKQLWRLKLTPQGQLLIASKTGLSVFDLETEQFNDIKQLDGIWISDILIDNNEHLWLSSYGQGLYYNPNYQTTLTSFRQFKHLPQQRHGLVNDYLLSLYQDQQGILWIGTDGYGLQRYDMRQNQFNHQQHSDDPNSISHDFIRALLKDSQGQLWVGTRNGLNRQTTDGFVRYHVDTSNLTNNNIFSLHEDSQQRIWIGTYGGGLLRYNRESDDFTSFTVQSHQLSSNNIYAISSDQNGNLWLGSNQGLSLFNPDSLTVKHFKHSQQHNSISNNTVFSLVYDNLADAIWAGTRVGLNKLTLENNEFSHYQADQTDPNSLTHNMVTALHLQDDNTLWVGTFGGLNKLNKTTAEITRITEHDGLLNDNIFAIKQDAKGYLWLASNQGLTRYQPSSQNMQHFLPRDGVQHNSFILGAAYQAQNGELFFGGINGFNQFDPLKLQLATATPEPVLTELLINNQAIATAPYTEHGAQAAKFISYVQTLTFNQGVGVIGFKFSALHSPSAPQQYQYAYKLAGFDKQFLYTNAQQRQINYPQLPAGDYQLQLKVKDQYGQWSNAKAMLDFTVVPPWWQSRLAYAGYALLTGVIIWLIAASLYRAKLAEQTSHQARELNRLKSQFLDNISHELKTPLSLILAPLESLQLNHKDQASQKQLSMIKRNSLRLLTLINQLLQLSQRPSCAIHYVSPYPLVPFIEQLIADFTVLFEQKGIRVTMTDLSQGSCCIALEPEHATSIITNLVSNALKYTHSGGQVDISVSVHNDMAHIAVADTGIGIEKHQQGIIFERFTRVAAQNQNGSGIGLALVKQLLEQYRGQISLTSEVGKGSCFTVSLPLTEAEHGATSLTAPVNEATPPSNSQKLLIVEDNHEMRELLLNLFATEYHCLSAINGEQGLAICQTEMPDLVISDVMMPCMDGYQLLNALRTNNVTSHIPVLLLSAKADTQSRLKGLDLLADDFLSKPFEPQLLLSRVQGLLSIRAVLNRHLAKQLAANTPPLVLDPQLTQSKDYQFTERLKNIIHDNYHNEAFSIEEFAAGLYLSPRALQLKMKALYNLTPSDYIRNTRLEYAEKLLSDSDLSIGLIAEKVGFSSQSYFARCFKAKHNVSPKQFRENTNLNAKTSSV</sequence>
<evidence type="ECO:0000259" key="7">
    <source>
        <dbReference type="PROSITE" id="PS01124"/>
    </source>
</evidence>
<dbReference type="Gene3D" id="2.130.10.10">
    <property type="entry name" value="YVTN repeat-like/Quinoprotein amine dehydrogenase"/>
    <property type="match status" value="2"/>
</dbReference>
<dbReference type="SMART" id="SM00387">
    <property type="entry name" value="HATPase_c"/>
    <property type="match status" value="1"/>
</dbReference>
<dbReference type="InterPro" id="IPR036097">
    <property type="entry name" value="HisK_dim/P_sf"/>
</dbReference>
<dbReference type="Pfam" id="PF07495">
    <property type="entry name" value="Y_Y_Y"/>
    <property type="match status" value="1"/>
</dbReference>
<evidence type="ECO:0000256" key="6">
    <source>
        <dbReference type="PROSITE-ProRule" id="PRU00169"/>
    </source>
</evidence>
<dbReference type="InterPro" id="IPR011006">
    <property type="entry name" value="CheY-like_superfamily"/>
</dbReference>
<protein>
    <recommendedName>
        <fullName evidence="2">histidine kinase</fullName>
        <ecNumber evidence="2">2.7.13.3</ecNumber>
    </recommendedName>
</protein>
<reference evidence="10 11" key="1">
    <citation type="submission" date="2020-07" db="EMBL/GenBank/DDBJ databases">
        <title>Halophilic bacteria isolated from french cheeses.</title>
        <authorList>
            <person name="Kothe C.I."/>
            <person name="Farah-Kraiem B."/>
            <person name="Renault P."/>
            <person name="Dridi B."/>
        </authorList>
    </citation>
    <scope>NUCLEOTIDE SEQUENCE [LARGE SCALE GENOMIC DNA]</scope>
    <source>
        <strain evidence="10 11">FME14</strain>
    </source>
</reference>
<name>A0ABR9FRT8_9GAMM</name>
<dbReference type="SMART" id="SM00388">
    <property type="entry name" value="HisKA"/>
    <property type="match status" value="1"/>
</dbReference>
<organism evidence="10 11">
    <name type="scientific">Pseudoalteromonas prydzensis</name>
    <dbReference type="NCBI Taxonomy" id="182141"/>
    <lineage>
        <taxon>Bacteria</taxon>
        <taxon>Pseudomonadati</taxon>
        <taxon>Pseudomonadota</taxon>
        <taxon>Gammaproteobacteria</taxon>
        <taxon>Alteromonadales</taxon>
        <taxon>Pseudoalteromonadaceae</taxon>
        <taxon>Pseudoalteromonas</taxon>
    </lineage>
</organism>
<dbReference type="SMART" id="SM00342">
    <property type="entry name" value="HTH_ARAC"/>
    <property type="match status" value="1"/>
</dbReference>
<evidence type="ECO:0000256" key="1">
    <source>
        <dbReference type="ARBA" id="ARBA00000085"/>
    </source>
</evidence>
<dbReference type="PRINTS" id="PR00344">
    <property type="entry name" value="BCTRLSENSOR"/>
</dbReference>
<dbReference type="Gene3D" id="3.30.565.10">
    <property type="entry name" value="Histidine kinase-like ATPase, C-terminal domain"/>
    <property type="match status" value="1"/>
</dbReference>
<dbReference type="PROSITE" id="PS50110">
    <property type="entry name" value="RESPONSE_REGULATORY"/>
    <property type="match status" value="1"/>
</dbReference>
<dbReference type="Pfam" id="PF00512">
    <property type="entry name" value="HisKA"/>
    <property type="match status" value="1"/>
</dbReference>
<dbReference type="Pfam" id="PF12833">
    <property type="entry name" value="HTH_18"/>
    <property type="match status" value="1"/>
</dbReference>
<dbReference type="EC" id="2.7.13.3" evidence="2"/>
<dbReference type="InterPro" id="IPR011110">
    <property type="entry name" value="Reg_prop"/>
</dbReference>
<comment type="catalytic activity">
    <reaction evidence="1">
        <text>ATP + protein L-histidine = ADP + protein N-phospho-L-histidine.</text>
        <dbReference type="EC" id="2.7.13.3"/>
    </reaction>
</comment>
<evidence type="ECO:0000256" key="5">
    <source>
        <dbReference type="ARBA" id="ARBA00023163"/>
    </source>
</evidence>
<evidence type="ECO:0000256" key="4">
    <source>
        <dbReference type="ARBA" id="ARBA00023015"/>
    </source>
</evidence>
<evidence type="ECO:0000256" key="3">
    <source>
        <dbReference type="ARBA" id="ARBA00022553"/>
    </source>
</evidence>
<dbReference type="Proteomes" id="UP000707245">
    <property type="component" value="Unassembled WGS sequence"/>
</dbReference>
<dbReference type="InterPro" id="IPR005467">
    <property type="entry name" value="His_kinase_dom"/>
</dbReference>
<evidence type="ECO:0000259" key="8">
    <source>
        <dbReference type="PROSITE" id="PS50109"/>
    </source>
</evidence>
<dbReference type="InterPro" id="IPR013783">
    <property type="entry name" value="Ig-like_fold"/>
</dbReference>
<feature type="domain" description="HTH araC/xylS-type" evidence="7">
    <location>
        <begin position="1235"/>
        <end position="1334"/>
    </location>
</feature>
<keyword evidence="3 6" id="KW-0597">Phosphoprotein</keyword>
<dbReference type="InterPro" id="IPR003594">
    <property type="entry name" value="HATPase_dom"/>
</dbReference>
<dbReference type="InterPro" id="IPR003661">
    <property type="entry name" value="HisK_dim/P_dom"/>
</dbReference>
<dbReference type="Gene3D" id="1.10.287.130">
    <property type="match status" value="1"/>
</dbReference>
<gene>
    <name evidence="10" type="ORF">EI167_19330</name>
</gene>
<dbReference type="InterPro" id="IPR001789">
    <property type="entry name" value="Sig_transdc_resp-reg_receiver"/>
</dbReference>
<dbReference type="InterPro" id="IPR009057">
    <property type="entry name" value="Homeodomain-like_sf"/>
</dbReference>
<feature type="domain" description="Response regulatory" evidence="9">
    <location>
        <begin position="1083"/>
        <end position="1198"/>
    </location>
</feature>
<dbReference type="SUPFAM" id="SSF55874">
    <property type="entry name" value="ATPase domain of HSP90 chaperone/DNA topoisomerase II/histidine kinase"/>
    <property type="match status" value="1"/>
</dbReference>
<dbReference type="InterPro" id="IPR036890">
    <property type="entry name" value="HATPase_C_sf"/>
</dbReference>